<dbReference type="EMBL" id="QKZQ01000005">
    <property type="protein sequence ID" value="PZX45737.1"/>
    <property type="molecule type" value="Genomic_DNA"/>
</dbReference>
<keyword evidence="1" id="KW-0812">Transmembrane</keyword>
<proteinExistence type="predicted"/>
<sequence>MHRTGVGLGIKIYQTFFTASVLALPIFLALSVAAIFSKLSVSSAVLAFLLVYLVLLIPVSWLAVGVTIILNEADRLEALPSD</sequence>
<dbReference type="AlphaFoldDB" id="A0A2W7QPE6"/>
<name>A0A2W7QPE6_9RHOB</name>
<gene>
    <name evidence="2" type="ORF">LY56_01297</name>
</gene>
<reference evidence="2 3" key="1">
    <citation type="submission" date="2018-06" db="EMBL/GenBank/DDBJ databases">
        <title>Genomic Encyclopedia of Archaeal and Bacterial Type Strains, Phase II (KMG-II): from individual species to whole genera.</title>
        <authorList>
            <person name="Goeker M."/>
        </authorList>
    </citation>
    <scope>NUCLEOTIDE SEQUENCE [LARGE SCALE GENOMIC DNA]</scope>
    <source>
        <strain evidence="2 3">DSM 13087</strain>
    </source>
</reference>
<keyword evidence="1" id="KW-0472">Membrane</keyword>
<keyword evidence="1" id="KW-1133">Transmembrane helix</keyword>
<dbReference type="Proteomes" id="UP000249364">
    <property type="component" value="Unassembled WGS sequence"/>
</dbReference>
<protein>
    <submittedName>
        <fullName evidence="2">Uncharacterized protein</fullName>
    </submittedName>
</protein>
<feature type="transmembrane region" description="Helical" evidence="1">
    <location>
        <begin position="43"/>
        <end position="70"/>
    </location>
</feature>
<organism evidence="2 3">
    <name type="scientific">Roseinatronobacter thiooxidans</name>
    <dbReference type="NCBI Taxonomy" id="121821"/>
    <lineage>
        <taxon>Bacteria</taxon>
        <taxon>Pseudomonadati</taxon>
        <taxon>Pseudomonadota</taxon>
        <taxon>Alphaproteobacteria</taxon>
        <taxon>Rhodobacterales</taxon>
        <taxon>Paracoccaceae</taxon>
        <taxon>Roseinatronobacter</taxon>
    </lineage>
</organism>
<accession>A0A2W7QPE6</accession>
<evidence type="ECO:0000313" key="3">
    <source>
        <dbReference type="Proteomes" id="UP000249364"/>
    </source>
</evidence>
<comment type="caution">
    <text evidence="2">The sequence shown here is derived from an EMBL/GenBank/DDBJ whole genome shotgun (WGS) entry which is preliminary data.</text>
</comment>
<feature type="transmembrane region" description="Helical" evidence="1">
    <location>
        <begin position="12"/>
        <end position="37"/>
    </location>
</feature>
<keyword evidence="3" id="KW-1185">Reference proteome</keyword>
<evidence type="ECO:0000313" key="2">
    <source>
        <dbReference type="EMBL" id="PZX45737.1"/>
    </source>
</evidence>
<evidence type="ECO:0000256" key="1">
    <source>
        <dbReference type="SAM" id="Phobius"/>
    </source>
</evidence>